<dbReference type="PROSITE" id="PS50280">
    <property type="entry name" value="SET"/>
    <property type="match status" value="1"/>
</dbReference>
<name>A0A0G4HKR5_9ALVE</name>
<dbReference type="PANTHER" id="PTHR46402">
    <property type="entry name" value="SET AND MYND DOMAIN-CONTAINING PROTEIN 5"/>
    <property type="match status" value="1"/>
</dbReference>
<dbReference type="InterPro" id="IPR046341">
    <property type="entry name" value="SET_dom_sf"/>
</dbReference>
<proteinExistence type="predicted"/>
<keyword evidence="3" id="KW-0949">S-adenosyl-L-methionine</keyword>
<organism evidence="6">
    <name type="scientific">Chromera velia CCMP2878</name>
    <dbReference type="NCBI Taxonomy" id="1169474"/>
    <lineage>
        <taxon>Eukaryota</taxon>
        <taxon>Sar</taxon>
        <taxon>Alveolata</taxon>
        <taxon>Colpodellida</taxon>
        <taxon>Chromeraceae</taxon>
        <taxon>Chromera</taxon>
    </lineage>
</organism>
<feature type="region of interest" description="Disordered" evidence="4">
    <location>
        <begin position="260"/>
        <end position="329"/>
    </location>
</feature>
<dbReference type="GO" id="GO:0045814">
    <property type="term" value="P:negative regulation of gene expression, epigenetic"/>
    <property type="evidence" value="ECO:0007669"/>
    <property type="project" value="TreeGrafter"/>
</dbReference>
<dbReference type="GO" id="GO:0032259">
    <property type="term" value="P:methylation"/>
    <property type="evidence" value="ECO:0007669"/>
    <property type="project" value="UniProtKB-KW"/>
</dbReference>
<protein>
    <recommendedName>
        <fullName evidence="5">SET domain-containing protein</fullName>
    </recommendedName>
</protein>
<feature type="compositionally biased region" description="Basic and acidic residues" evidence="4">
    <location>
        <begin position="411"/>
        <end position="426"/>
    </location>
</feature>
<dbReference type="PANTHER" id="PTHR46402:SF2">
    <property type="entry name" value="HISTONE-LYSINE N-TRIMETHYLTRANSFERASE SMYD5"/>
    <property type="match status" value="1"/>
</dbReference>
<dbReference type="GO" id="GO:0042799">
    <property type="term" value="F:histone H4K20 methyltransferase activity"/>
    <property type="evidence" value="ECO:0007669"/>
    <property type="project" value="TreeGrafter"/>
</dbReference>
<keyword evidence="2" id="KW-0808">Transferase</keyword>
<feature type="compositionally biased region" description="Basic and acidic residues" evidence="4">
    <location>
        <begin position="381"/>
        <end position="397"/>
    </location>
</feature>
<dbReference type="EMBL" id="CDMZ01002990">
    <property type="protein sequence ID" value="CEM44690.1"/>
    <property type="molecule type" value="Genomic_DNA"/>
</dbReference>
<feature type="compositionally biased region" description="Basic and acidic residues" evidence="4">
    <location>
        <begin position="463"/>
        <end position="482"/>
    </location>
</feature>
<reference evidence="6" key="1">
    <citation type="submission" date="2014-11" db="EMBL/GenBank/DDBJ databases">
        <authorList>
            <person name="Otto D Thomas"/>
            <person name="Naeem Raeece"/>
        </authorList>
    </citation>
    <scope>NUCLEOTIDE SEQUENCE</scope>
</reference>
<dbReference type="Gene3D" id="2.170.270.10">
    <property type="entry name" value="SET domain"/>
    <property type="match status" value="1"/>
</dbReference>
<accession>A0A0G4HKR5</accession>
<dbReference type="InterPro" id="IPR001214">
    <property type="entry name" value="SET_dom"/>
</dbReference>
<keyword evidence="1" id="KW-0489">Methyltransferase</keyword>
<dbReference type="Pfam" id="PF00856">
    <property type="entry name" value="SET"/>
    <property type="match status" value="1"/>
</dbReference>
<evidence type="ECO:0000256" key="2">
    <source>
        <dbReference type="ARBA" id="ARBA00022679"/>
    </source>
</evidence>
<sequence>MAVYVGDYRSRKGHKALFATKQVERGEVLLEEKTALIPPRRFLEALSLRDLWRNFLQLSDEMRTEILSLYATPVYIRNRCELVNRSAFFEEFPLEIPEEEQETFFLLSRVFQSNAYGDHLYLLTSRANHSCKPNAYRAASFDGVRLWSLKRIEKGEEVTVSFLTEELESLPQSIRTRHLPFHCWCSACVNPLDSARAFVCRRPGCTGHLFALKERDGQTGRLLADCSGCACALPSSSEAELLQREDTAVSRLNGLKQISSASLHQIRTPPRHPNTSIAPPPCASSQTLHLPMGSESQSRSESLPTPGHREPISPTASGSGGSPDASTSQADVWFEKGRTLWEETVAAFGRAHWLTREAAKVAAMFCLRALKAELSLVRRRSTQEHQRERGRIREGGGKRGGGVSSPSCQLHDLHSESLEGGKEKEGQGVSTSTGGPGLHREVCCDEESLLQKGGQGGNSSGGFEDRGGVYELRGRGEGRGDQGDASLSSAFGGQFLTGRLTLWARRRLFFLDLLRQAWEAEAALNGRLCNRNGALVRGLVSDCYRLLGDFSSAKRECEAALSEIRDFFSEEDEPFRFVSVRLRKAEGKDPGWGDEMEEGLVDYGEGFKCQIEASSNDRSL</sequence>
<feature type="compositionally biased region" description="Polar residues" evidence="4">
    <location>
        <begin position="273"/>
        <end position="303"/>
    </location>
</feature>
<gene>
    <name evidence="6" type="ORF">Cvel_28517</name>
</gene>
<dbReference type="AlphaFoldDB" id="A0A0G4HKR5"/>
<evidence type="ECO:0000256" key="1">
    <source>
        <dbReference type="ARBA" id="ARBA00022603"/>
    </source>
</evidence>
<feature type="domain" description="SET" evidence="5">
    <location>
        <begin position="1"/>
        <end position="163"/>
    </location>
</feature>
<dbReference type="SUPFAM" id="SSF82199">
    <property type="entry name" value="SET domain"/>
    <property type="match status" value="1"/>
</dbReference>
<evidence type="ECO:0000256" key="4">
    <source>
        <dbReference type="SAM" id="MobiDB-lite"/>
    </source>
</evidence>
<feature type="region of interest" description="Disordered" evidence="4">
    <location>
        <begin position="378"/>
        <end position="439"/>
    </location>
</feature>
<feature type="region of interest" description="Disordered" evidence="4">
    <location>
        <begin position="451"/>
        <end position="484"/>
    </location>
</feature>
<evidence type="ECO:0000256" key="3">
    <source>
        <dbReference type="ARBA" id="ARBA00022691"/>
    </source>
</evidence>
<evidence type="ECO:0000259" key="5">
    <source>
        <dbReference type="PROSITE" id="PS50280"/>
    </source>
</evidence>
<evidence type="ECO:0000313" key="6">
    <source>
        <dbReference type="EMBL" id="CEM44690.1"/>
    </source>
</evidence>
<dbReference type="VEuPathDB" id="CryptoDB:Cvel_28517"/>